<evidence type="ECO:0000313" key="2">
    <source>
        <dbReference type="Proteomes" id="UP000019812"/>
    </source>
</evidence>
<dbReference type="EMBL" id="JDSS02000037">
    <property type="protein sequence ID" value="KFB66733.1"/>
    <property type="molecule type" value="Genomic_DNA"/>
</dbReference>
<protein>
    <submittedName>
        <fullName evidence="1">Uncharacterized protein</fullName>
    </submittedName>
</protein>
<dbReference type="AlphaFoldDB" id="A0A084XW89"/>
<sequence length="55" mass="6269">MVPVLQLYDEDIAVSHDYQIKLTLLALRIYEPEPGIPFPRVHAVAPELVLTRISK</sequence>
<accession>A0A084XW89</accession>
<gene>
    <name evidence="1" type="ORF">CAPSK01_003671</name>
</gene>
<reference evidence="1 2" key="1">
    <citation type="submission" date="2014-07" db="EMBL/GenBank/DDBJ databases">
        <title>Expanding our view of genomic diversity in Candidatus Accumulibacter clades.</title>
        <authorList>
            <person name="Skennerton C.T."/>
            <person name="Barr J.J."/>
            <person name="Slater F.R."/>
            <person name="Bond P.L."/>
            <person name="Tyson G.W."/>
        </authorList>
    </citation>
    <scope>NUCLEOTIDE SEQUENCE [LARGE SCALE GENOMIC DNA]</scope>
    <source>
        <strain evidence="2">SK-01</strain>
    </source>
</reference>
<organism evidence="1 2">
    <name type="scientific">Candidatus Accumulibacter vicinus</name>
    <dbReference type="NCBI Taxonomy" id="2954382"/>
    <lineage>
        <taxon>Bacteria</taxon>
        <taxon>Pseudomonadati</taxon>
        <taxon>Pseudomonadota</taxon>
        <taxon>Betaproteobacteria</taxon>
        <taxon>Candidatus Accumulibacter</taxon>
    </lineage>
</organism>
<evidence type="ECO:0000313" key="1">
    <source>
        <dbReference type="EMBL" id="KFB66733.1"/>
    </source>
</evidence>
<comment type="caution">
    <text evidence="1">The sequence shown here is derived from an EMBL/GenBank/DDBJ whole genome shotgun (WGS) entry which is preliminary data.</text>
</comment>
<dbReference type="Proteomes" id="UP000019812">
    <property type="component" value="Unassembled WGS sequence"/>
</dbReference>
<proteinExistence type="predicted"/>
<name>A0A084XW89_9PROT</name>
<dbReference type="STRING" id="1457154.CAPSK01_003671"/>